<dbReference type="SUPFAM" id="SSF56672">
    <property type="entry name" value="DNA/RNA polymerases"/>
    <property type="match status" value="1"/>
</dbReference>
<dbReference type="GO" id="GO:0003964">
    <property type="term" value="F:RNA-directed DNA polymerase activity"/>
    <property type="evidence" value="ECO:0007669"/>
    <property type="project" value="UniProtKB-KW"/>
</dbReference>
<evidence type="ECO:0000259" key="1">
    <source>
        <dbReference type="PROSITE" id="PS50878"/>
    </source>
</evidence>
<dbReference type="PANTHER" id="PTHR34047">
    <property type="entry name" value="NUCLEAR INTRON MATURASE 1, MITOCHONDRIAL-RELATED"/>
    <property type="match status" value="1"/>
</dbReference>
<gene>
    <name evidence="2" type="ORF">J2Z35_002506</name>
</gene>
<dbReference type="InterPro" id="IPR000477">
    <property type="entry name" value="RT_dom"/>
</dbReference>
<reference evidence="2 3" key="1">
    <citation type="submission" date="2021-03" db="EMBL/GenBank/DDBJ databases">
        <title>Genomic Encyclopedia of Type Strains, Phase IV (KMG-IV): sequencing the most valuable type-strain genomes for metagenomic binning, comparative biology and taxonomic classification.</title>
        <authorList>
            <person name="Goeker M."/>
        </authorList>
    </citation>
    <scope>NUCLEOTIDE SEQUENCE [LARGE SCALE GENOMIC DNA]</scope>
    <source>
        <strain evidence="2 3">DSM 27512</strain>
    </source>
</reference>
<dbReference type="InterPro" id="IPR051083">
    <property type="entry name" value="GrpII_Intron_Splice-Mob/Def"/>
</dbReference>
<proteinExistence type="predicted"/>
<dbReference type="InterPro" id="IPR043502">
    <property type="entry name" value="DNA/RNA_pol_sf"/>
</dbReference>
<dbReference type="PROSITE" id="PS50878">
    <property type="entry name" value="RT_POL"/>
    <property type="match status" value="1"/>
</dbReference>
<dbReference type="InterPro" id="IPR030931">
    <property type="entry name" value="Group_II_RT_mat"/>
</dbReference>
<evidence type="ECO:0000313" key="3">
    <source>
        <dbReference type="Proteomes" id="UP001314903"/>
    </source>
</evidence>
<sequence>MKRFSYKPQAVRRVYIPKIASDKLRPLGIPSYEDKLVQGVMADILNIIYEPKFLDVSYGFRPKRSCHQAILDLDKKIMREPVNYIVDADIKGFFDNVNHEWMIKFLEHDIEDKNFIRYIKRFLRSGIMEEGKFIESDKGTPQGGLISPILANVYLHYVLDLWFEKVIKKECYYASMVRYADDFVCCFRHEREAKMFLAKLKERLLKFGLEIAEDKTKIMRFGRFQKSKETFDFLGFTHINGVNRRGNYKLIHHTSSKKLKAKMQAAKQWLYEHFHEKPSDIIKKLNVKLIGHYRYYGISDNHNKLRRFQNYCRRQLFIALNRRSQKKLTWEKYLNILKYNPIIEPKIYVSTWQ</sequence>
<dbReference type="PANTHER" id="PTHR34047:SF8">
    <property type="entry name" value="PROTEIN YKFC"/>
    <property type="match status" value="1"/>
</dbReference>
<comment type="caution">
    <text evidence="2">The sequence shown here is derived from an EMBL/GenBank/DDBJ whole genome shotgun (WGS) entry which is preliminary data.</text>
</comment>
<keyword evidence="2" id="KW-0808">Transferase</keyword>
<keyword evidence="2" id="KW-0548">Nucleotidyltransferase</keyword>
<keyword evidence="2" id="KW-0695">RNA-directed DNA polymerase</keyword>
<organism evidence="2 3">
    <name type="scientific">Acetoanaerobium pronyense</name>
    <dbReference type="NCBI Taxonomy" id="1482736"/>
    <lineage>
        <taxon>Bacteria</taxon>
        <taxon>Bacillati</taxon>
        <taxon>Bacillota</taxon>
        <taxon>Clostridia</taxon>
        <taxon>Peptostreptococcales</taxon>
        <taxon>Filifactoraceae</taxon>
        <taxon>Acetoanaerobium</taxon>
    </lineage>
</organism>
<name>A0ABS4KLN0_9FIRM</name>
<evidence type="ECO:0000313" key="2">
    <source>
        <dbReference type="EMBL" id="MBP2028676.1"/>
    </source>
</evidence>
<feature type="domain" description="Reverse transcriptase" evidence="1">
    <location>
        <begin position="1"/>
        <end position="238"/>
    </location>
</feature>
<dbReference type="CDD" id="cd01651">
    <property type="entry name" value="RT_G2_intron"/>
    <property type="match status" value="1"/>
</dbReference>
<dbReference type="Pfam" id="PF00078">
    <property type="entry name" value="RVT_1"/>
    <property type="match status" value="1"/>
</dbReference>
<keyword evidence="3" id="KW-1185">Reference proteome</keyword>
<accession>A0ABS4KLN0</accession>
<dbReference type="NCBIfam" id="TIGR04416">
    <property type="entry name" value="group_II_RT_mat"/>
    <property type="match status" value="1"/>
</dbReference>
<dbReference type="Proteomes" id="UP001314903">
    <property type="component" value="Unassembled WGS sequence"/>
</dbReference>
<dbReference type="EMBL" id="JAGGLI010000036">
    <property type="protein sequence ID" value="MBP2028676.1"/>
    <property type="molecule type" value="Genomic_DNA"/>
</dbReference>
<protein>
    <submittedName>
        <fullName evidence="2">Group II intron reverse transcriptase/maturase</fullName>
    </submittedName>
</protein>